<dbReference type="SUPFAM" id="SSF55797">
    <property type="entry name" value="PR-1-like"/>
    <property type="match status" value="1"/>
</dbReference>
<comment type="caution">
    <text evidence="3">The sequence shown here is derived from an EMBL/GenBank/DDBJ whole genome shotgun (WGS) entry which is preliminary data.</text>
</comment>
<evidence type="ECO:0000256" key="1">
    <source>
        <dbReference type="SAM" id="SignalP"/>
    </source>
</evidence>
<keyword evidence="4" id="KW-1185">Reference proteome</keyword>
<accession>A0ABS4E099</accession>
<evidence type="ECO:0000313" key="3">
    <source>
        <dbReference type="EMBL" id="MBP1851363.1"/>
    </source>
</evidence>
<name>A0ABS4E099_9HYPH</name>
<feature type="chain" id="PRO_5047212020" evidence="1">
    <location>
        <begin position="26"/>
        <end position="164"/>
    </location>
</feature>
<evidence type="ECO:0000313" key="4">
    <source>
        <dbReference type="Proteomes" id="UP000759443"/>
    </source>
</evidence>
<evidence type="ECO:0000259" key="2">
    <source>
        <dbReference type="Pfam" id="PF00188"/>
    </source>
</evidence>
<protein>
    <submittedName>
        <fullName evidence="3">Uncharacterized protein YkwD</fullName>
    </submittedName>
</protein>
<organism evidence="3 4">
    <name type="scientific">Rhizobium halophytocola</name>
    <dbReference type="NCBI Taxonomy" id="735519"/>
    <lineage>
        <taxon>Bacteria</taxon>
        <taxon>Pseudomonadati</taxon>
        <taxon>Pseudomonadota</taxon>
        <taxon>Alphaproteobacteria</taxon>
        <taxon>Hyphomicrobiales</taxon>
        <taxon>Rhizobiaceae</taxon>
        <taxon>Rhizobium/Agrobacterium group</taxon>
        <taxon>Rhizobium</taxon>
    </lineage>
</organism>
<dbReference type="Gene3D" id="3.40.33.10">
    <property type="entry name" value="CAP"/>
    <property type="match status" value="1"/>
</dbReference>
<dbReference type="Proteomes" id="UP000759443">
    <property type="component" value="Unassembled WGS sequence"/>
</dbReference>
<dbReference type="Pfam" id="PF00188">
    <property type="entry name" value="CAP"/>
    <property type="match status" value="1"/>
</dbReference>
<dbReference type="PANTHER" id="PTHR31157">
    <property type="entry name" value="SCP DOMAIN-CONTAINING PROTEIN"/>
    <property type="match status" value="1"/>
</dbReference>
<dbReference type="RefSeq" id="WP_209945997.1">
    <property type="nucleotide sequence ID" value="NZ_JAGGJU010000007.1"/>
</dbReference>
<feature type="signal peptide" evidence="1">
    <location>
        <begin position="1"/>
        <end position="25"/>
    </location>
</feature>
<dbReference type="PANTHER" id="PTHR31157:SF1">
    <property type="entry name" value="SCP DOMAIN-CONTAINING PROTEIN"/>
    <property type="match status" value="1"/>
</dbReference>
<gene>
    <name evidence="3" type="ORF">J2Z17_002808</name>
</gene>
<dbReference type="CDD" id="cd05379">
    <property type="entry name" value="CAP_bacterial"/>
    <property type="match status" value="1"/>
</dbReference>
<proteinExistence type="predicted"/>
<sequence length="164" mass="17495">MTDTFLTRRTALRLGLVSMAGLVSACTTTSVFDVGDSKAEDQTAAALPLTNAVRATHGLPPLSVNVEASRAALHQAARMAKAQKMSHLIGFRDSFYDRMKSSDVTLPAAENIATGQKDVAAAVDAWVHSPKHLKNMLGNYSGLGVAVAYDSSTKRPYWAMVLSN</sequence>
<reference evidence="3 4" key="1">
    <citation type="submission" date="2021-03" db="EMBL/GenBank/DDBJ databases">
        <title>Genomic Encyclopedia of Type Strains, Phase IV (KMG-IV): sequencing the most valuable type-strain genomes for metagenomic binning, comparative biology and taxonomic classification.</title>
        <authorList>
            <person name="Goeker M."/>
        </authorList>
    </citation>
    <scope>NUCLEOTIDE SEQUENCE [LARGE SCALE GENOMIC DNA]</scope>
    <source>
        <strain evidence="3 4">DSM 21600</strain>
    </source>
</reference>
<dbReference type="InterPro" id="IPR035940">
    <property type="entry name" value="CAP_sf"/>
</dbReference>
<feature type="domain" description="SCP" evidence="2">
    <location>
        <begin position="49"/>
        <end position="158"/>
    </location>
</feature>
<dbReference type="EMBL" id="JAGGJU010000007">
    <property type="protein sequence ID" value="MBP1851363.1"/>
    <property type="molecule type" value="Genomic_DNA"/>
</dbReference>
<keyword evidence="1" id="KW-0732">Signal</keyword>
<dbReference type="InterPro" id="IPR014044">
    <property type="entry name" value="CAP_dom"/>
</dbReference>